<proteinExistence type="predicted"/>
<accession>A0A6C0CH23</accession>
<reference evidence="2" key="1">
    <citation type="journal article" date="2020" name="Nature">
        <title>Giant virus diversity and host interactions through global metagenomics.</title>
        <authorList>
            <person name="Schulz F."/>
            <person name="Roux S."/>
            <person name="Paez-Espino D."/>
            <person name="Jungbluth S."/>
            <person name="Walsh D.A."/>
            <person name="Denef V.J."/>
            <person name="McMahon K.D."/>
            <person name="Konstantinidis K.T."/>
            <person name="Eloe-Fadrosh E.A."/>
            <person name="Kyrpides N.C."/>
            <person name="Woyke T."/>
        </authorList>
    </citation>
    <scope>NUCLEOTIDE SEQUENCE</scope>
    <source>
        <strain evidence="2">GVMAG-M-3300021120-1</strain>
    </source>
</reference>
<dbReference type="EMBL" id="MN739416">
    <property type="protein sequence ID" value="QHT03741.1"/>
    <property type="molecule type" value="Genomic_DNA"/>
</dbReference>
<sequence>MQNYQLDSPINRKMYVPGEDDLPVAPITAPKHTTETDQIHRHMVWLQHRPANYGVFPVEPFSGRKKMESKNPSK</sequence>
<organism evidence="2">
    <name type="scientific">viral metagenome</name>
    <dbReference type="NCBI Taxonomy" id="1070528"/>
    <lineage>
        <taxon>unclassified sequences</taxon>
        <taxon>metagenomes</taxon>
        <taxon>organismal metagenomes</taxon>
    </lineage>
</organism>
<dbReference type="AlphaFoldDB" id="A0A6C0CH23"/>
<evidence type="ECO:0000313" key="2">
    <source>
        <dbReference type="EMBL" id="QHT03741.1"/>
    </source>
</evidence>
<name>A0A6C0CH23_9ZZZZ</name>
<protein>
    <submittedName>
        <fullName evidence="2">Uncharacterized protein</fullName>
    </submittedName>
</protein>
<feature type="region of interest" description="Disordered" evidence="1">
    <location>
        <begin position="1"/>
        <end position="24"/>
    </location>
</feature>
<evidence type="ECO:0000256" key="1">
    <source>
        <dbReference type="SAM" id="MobiDB-lite"/>
    </source>
</evidence>